<evidence type="ECO:0000256" key="3">
    <source>
        <dbReference type="ARBA" id="ARBA00022989"/>
    </source>
</evidence>
<evidence type="ECO:0000256" key="5">
    <source>
        <dbReference type="SAM" id="Phobius"/>
    </source>
</evidence>
<feature type="transmembrane region" description="Helical" evidence="5">
    <location>
        <begin position="12"/>
        <end position="30"/>
    </location>
</feature>
<dbReference type="EMBL" id="JBHMAF010000019">
    <property type="protein sequence ID" value="MFB9757971.1"/>
    <property type="molecule type" value="Genomic_DNA"/>
</dbReference>
<gene>
    <name evidence="6" type="ORF">ACFFMS_05390</name>
</gene>
<sequence>MFSDFLKKNKKMAWFLAIVRFFLGIVWFRHGFEKISNKSFDASVFLKDAIAKTSGTDPVVQDWWAFIAKYFFLPNVDILNYLVPIGEFFVGLGLMTGAFTRPALCFALIMNFSYLLSGSMNINPQMILWSWLLLSARDNAGRIGADGWIFSSIKRRMAPAPAKPPAKPPA</sequence>
<dbReference type="Proteomes" id="UP001589609">
    <property type="component" value="Unassembled WGS sequence"/>
</dbReference>
<dbReference type="InterPro" id="IPR032808">
    <property type="entry name" value="DoxX"/>
</dbReference>
<comment type="caution">
    <text evidence="6">The sequence shown here is derived from an EMBL/GenBank/DDBJ whole genome shotgun (WGS) entry which is preliminary data.</text>
</comment>
<keyword evidence="7" id="KW-1185">Reference proteome</keyword>
<proteinExistence type="predicted"/>
<keyword evidence="3 5" id="KW-1133">Transmembrane helix</keyword>
<accession>A0ABV5WCU9</accession>
<dbReference type="PANTHER" id="PTHR39157:SF1">
    <property type="entry name" value="DOXX FAMILY PROTEIN"/>
    <property type="match status" value="1"/>
</dbReference>
<dbReference type="RefSeq" id="WP_379948213.1">
    <property type="nucleotide sequence ID" value="NZ_JBHMAF010000019.1"/>
</dbReference>
<evidence type="ECO:0000256" key="1">
    <source>
        <dbReference type="ARBA" id="ARBA00004141"/>
    </source>
</evidence>
<comment type="subcellular location">
    <subcellularLocation>
        <location evidence="1">Membrane</location>
        <topology evidence="1">Multi-pass membrane protein</topology>
    </subcellularLocation>
</comment>
<organism evidence="6 7">
    <name type="scientific">Ectobacillus funiculus</name>
    <dbReference type="NCBI Taxonomy" id="137993"/>
    <lineage>
        <taxon>Bacteria</taxon>
        <taxon>Bacillati</taxon>
        <taxon>Bacillota</taxon>
        <taxon>Bacilli</taxon>
        <taxon>Bacillales</taxon>
        <taxon>Bacillaceae</taxon>
        <taxon>Ectobacillus</taxon>
    </lineage>
</organism>
<evidence type="ECO:0000313" key="6">
    <source>
        <dbReference type="EMBL" id="MFB9757971.1"/>
    </source>
</evidence>
<dbReference type="PANTHER" id="PTHR39157">
    <property type="entry name" value="INTEGRAL MEMBRANE PROTEIN-RELATED"/>
    <property type="match status" value="1"/>
</dbReference>
<evidence type="ECO:0000256" key="4">
    <source>
        <dbReference type="ARBA" id="ARBA00023136"/>
    </source>
</evidence>
<feature type="transmembrane region" description="Helical" evidence="5">
    <location>
        <begin position="88"/>
        <end position="116"/>
    </location>
</feature>
<evidence type="ECO:0000256" key="2">
    <source>
        <dbReference type="ARBA" id="ARBA00022692"/>
    </source>
</evidence>
<keyword evidence="2 5" id="KW-0812">Transmembrane</keyword>
<name>A0ABV5WCU9_9BACI</name>
<dbReference type="Pfam" id="PF07681">
    <property type="entry name" value="DoxX"/>
    <property type="match status" value="1"/>
</dbReference>
<keyword evidence="4 5" id="KW-0472">Membrane</keyword>
<protein>
    <submittedName>
        <fullName evidence="6">DoxX family protein</fullName>
    </submittedName>
</protein>
<reference evidence="6 7" key="1">
    <citation type="submission" date="2024-09" db="EMBL/GenBank/DDBJ databases">
        <authorList>
            <person name="Sun Q."/>
            <person name="Mori K."/>
        </authorList>
    </citation>
    <scope>NUCLEOTIDE SEQUENCE [LARGE SCALE GENOMIC DNA]</scope>
    <source>
        <strain evidence="6 7">JCM 11201</strain>
    </source>
</reference>
<evidence type="ECO:0000313" key="7">
    <source>
        <dbReference type="Proteomes" id="UP001589609"/>
    </source>
</evidence>